<dbReference type="AlphaFoldDB" id="S3JKI7"/>
<sequence length="42" mass="4837">MLSGVWTLYRTSSIIRLNLIPTLRASASAVQKRSRRFCTRII</sequence>
<dbReference type="EMBL" id="ATDT01000033">
    <property type="protein sequence ID" value="EPF13784.1"/>
    <property type="molecule type" value="Genomic_DNA"/>
</dbReference>
<gene>
    <name evidence="1" type="ORF">HMPREF0201_03977</name>
</gene>
<protein>
    <submittedName>
        <fullName evidence="1">Uncharacterized protein</fullName>
    </submittedName>
</protein>
<proteinExistence type="predicted"/>
<dbReference type="Proteomes" id="UP000014585">
    <property type="component" value="Unassembled WGS sequence"/>
</dbReference>
<evidence type="ECO:0000313" key="2">
    <source>
        <dbReference type="Proteomes" id="UP000014585"/>
    </source>
</evidence>
<evidence type="ECO:0000313" key="1">
    <source>
        <dbReference type="EMBL" id="EPF13784.1"/>
    </source>
</evidence>
<name>S3JKI7_9ENTR</name>
<dbReference type="STRING" id="566551.HMPREF0201_03977"/>
<comment type="caution">
    <text evidence="1">The sequence shown here is derived from an EMBL/GenBank/DDBJ whole genome shotgun (WGS) entry which is preliminary data.</text>
</comment>
<organism evidence="1 2">
    <name type="scientific">Cedecea davisae DSM 4568</name>
    <dbReference type="NCBI Taxonomy" id="566551"/>
    <lineage>
        <taxon>Bacteria</taxon>
        <taxon>Pseudomonadati</taxon>
        <taxon>Pseudomonadota</taxon>
        <taxon>Gammaproteobacteria</taxon>
        <taxon>Enterobacterales</taxon>
        <taxon>Enterobacteriaceae</taxon>
        <taxon>Cedecea</taxon>
    </lineage>
</organism>
<accession>S3JKI7</accession>
<reference evidence="1 2" key="1">
    <citation type="submission" date="2013-04" db="EMBL/GenBank/DDBJ databases">
        <authorList>
            <person name="Weinstock G."/>
            <person name="Sodergren E."/>
            <person name="Lobos E.A."/>
            <person name="Fulton L."/>
            <person name="Fulton R."/>
            <person name="Courtney L."/>
            <person name="Fronick C."/>
            <person name="O'Laughlin M."/>
            <person name="Godfrey J."/>
            <person name="Wilson R.M."/>
            <person name="Miner T."/>
            <person name="Farmer C."/>
            <person name="Delehaunty K."/>
            <person name="Cordes M."/>
            <person name="Minx P."/>
            <person name="Tomlinson C."/>
            <person name="Chen J."/>
            <person name="Wollam A."/>
            <person name="Pepin K.H."/>
            <person name="Palsikar V.B."/>
            <person name="Zhang X."/>
            <person name="Suruliraj S."/>
            <person name="Perna N.T."/>
            <person name="Plunkett G."/>
            <person name="Warren W."/>
            <person name="Mitreva M."/>
            <person name="Mardis E.R."/>
            <person name="Wilson R.K."/>
        </authorList>
    </citation>
    <scope>NUCLEOTIDE SEQUENCE [LARGE SCALE GENOMIC DNA]</scope>
    <source>
        <strain evidence="1 2">DSM 4568</strain>
    </source>
</reference>
<dbReference type="HOGENOM" id="CLU_3249038_0_0_6"/>